<keyword evidence="1" id="KW-0175">Coiled coil</keyword>
<evidence type="ECO:0000313" key="3">
    <source>
        <dbReference type="Proteomes" id="UP000317243"/>
    </source>
</evidence>
<accession>A0A5C5UXH5</accession>
<proteinExistence type="predicted"/>
<dbReference type="EMBL" id="SIHI01000105">
    <property type="protein sequence ID" value="TWT30519.1"/>
    <property type="molecule type" value="Genomic_DNA"/>
</dbReference>
<name>A0A5C5UXH5_9PLAN</name>
<dbReference type="Proteomes" id="UP000317243">
    <property type="component" value="Unassembled WGS sequence"/>
</dbReference>
<dbReference type="OrthoDB" id="9132854at2"/>
<protein>
    <submittedName>
        <fullName evidence="2">Uncharacterized protein</fullName>
    </submittedName>
</protein>
<evidence type="ECO:0000256" key="1">
    <source>
        <dbReference type="SAM" id="Coils"/>
    </source>
</evidence>
<reference evidence="2 3" key="1">
    <citation type="submission" date="2019-02" db="EMBL/GenBank/DDBJ databases">
        <title>Deep-cultivation of Planctomycetes and their phenomic and genomic characterization uncovers novel biology.</title>
        <authorList>
            <person name="Wiegand S."/>
            <person name="Jogler M."/>
            <person name="Boedeker C."/>
            <person name="Pinto D."/>
            <person name="Vollmers J."/>
            <person name="Rivas-Marin E."/>
            <person name="Kohn T."/>
            <person name="Peeters S.H."/>
            <person name="Heuer A."/>
            <person name="Rast P."/>
            <person name="Oberbeckmann S."/>
            <person name="Bunk B."/>
            <person name="Jeske O."/>
            <person name="Meyerdierks A."/>
            <person name="Storesund J.E."/>
            <person name="Kallscheuer N."/>
            <person name="Luecker S."/>
            <person name="Lage O.M."/>
            <person name="Pohl T."/>
            <person name="Merkel B.J."/>
            <person name="Hornburger P."/>
            <person name="Mueller R.-W."/>
            <person name="Bruemmer F."/>
            <person name="Labrenz M."/>
            <person name="Spormann A.M."/>
            <person name="Op Den Camp H."/>
            <person name="Overmann J."/>
            <person name="Amann R."/>
            <person name="Jetten M.S.M."/>
            <person name="Mascher T."/>
            <person name="Medema M.H."/>
            <person name="Devos D.P."/>
            <person name="Kaster A.-K."/>
            <person name="Ovreas L."/>
            <person name="Rohde M."/>
            <person name="Galperin M.Y."/>
            <person name="Jogler C."/>
        </authorList>
    </citation>
    <scope>NUCLEOTIDE SEQUENCE [LARGE SCALE GENOMIC DNA]</scope>
    <source>
        <strain evidence="2 3">KOR42</strain>
    </source>
</reference>
<comment type="caution">
    <text evidence="2">The sequence shown here is derived from an EMBL/GenBank/DDBJ whole genome shotgun (WGS) entry which is preliminary data.</text>
</comment>
<gene>
    <name evidence="2" type="ORF">KOR42_54580</name>
</gene>
<organism evidence="2 3">
    <name type="scientific">Thalassoglobus neptunius</name>
    <dbReference type="NCBI Taxonomy" id="1938619"/>
    <lineage>
        <taxon>Bacteria</taxon>
        <taxon>Pseudomonadati</taxon>
        <taxon>Planctomycetota</taxon>
        <taxon>Planctomycetia</taxon>
        <taxon>Planctomycetales</taxon>
        <taxon>Planctomycetaceae</taxon>
        <taxon>Thalassoglobus</taxon>
    </lineage>
</organism>
<dbReference type="AlphaFoldDB" id="A0A5C5UXH5"/>
<dbReference type="RefSeq" id="WP_146512668.1">
    <property type="nucleotide sequence ID" value="NZ_SIHI01000105.1"/>
</dbReference>
<feature type="coiled-coil region" evidence="1">
    <location>
        <begin position="49"/>
        <end position="109"/>
    </location>
</feature>
<evidence type="ECO:0000313" key="2">
    <source>
        <dbReference type="EMBL" id="TWT30519.1"/>
    </source>
</evidence>
<keyword evidence="3" id="KW-1185">Reference proteome</keyword>
<sequence length="204" mass="23905">MPTGYTDGVQSGKITEFNEYAILCARAFGATIMMRDDPLDAEIPEFEPSTFYRDKLEQATKELAEFESMTSEQRRTMHEQEHAEKVATAETYISERNEQRQRYEAMLEKAKAFTPPTAEHEGLAKFMVEQLEQSIEHDCGSDYWENEKVKTPFDEWEKQRLESLRDKIGRYAGEWQGEQTRTEGRNRWVRELRKELETGETLSV</sequence>